<organism evidence="5 6">
    <name type="scientific">Lactuca saligna</name>
    <name type="common">Willowleaf lettuce</name>
    <dbReference type="NCBI Taxonomy" id="75948"/>
    <lineage>
        <taxon>Eukaryota</taxon>
        <taxon>Viridiplantae</taxon>
        <taxon>Streptophyta</taxon>
        <taxon>Embryophyta</taxon>
        <taxon>Tracheophyta</taxon>
        <taxon>Spermatophyta</taxon>
        <taxon>Magnoliopsida</taxon>
        <taxon>eudicotyledons</taxon>
        <taxon>Gunneridae</taxon>
        <taxon>Pentapetalae</taxon>
        <taxon>asterids</taxon>
        <taxon>campanulids</taxon>
        <taxon>Asterales</taxon>
        <taxon>Asteraceae</taxon>
        <taxon>Cichorioideae</taxon>
        <taxon>Cichorieae</taxon>
        <taxon>Lactucinae</taxon>
        <taxon>Lactuca</taxon>
    </lineage>
</organism>
<dbReference type="PANTHER" id="PTHR22975:SF9">
    <property type="entry name" value="ECHINUS SPLICE FORM 3"/>
    <property type="match status" value="1"/>
</dbReference>
<feature type="domain" description="USP" evidence="4">
    <location>
        <begin position="4"/>
        <end position="190"/>
    </location>
</feature>
<dbReference type="AlphaFoldDB" id="A0AA35UX85"/>
<evidence type="ECO:0000256" key="2">
    <source>
        <dbReference type="ARBA" id="ARBA00022801"/>
    </source>
</evidence>
<keyword evidence="2" id="KW-0378">Hydrolase</keyword>
<evidence type="ECO:0000313" key="6">
    <source>
        <dbReference type="Proteomes" id="UP001177003"/>
    </source>
</evidence>
<name>A0AA35UX85_LACSI</name>
<dbReference type="GO" id="GO:0004843">
    <property type="term" value="F:cysteine-type deubiquitinase activity"/>
    <property type="evidence" value="ECO:0007669"/>
    <property type="project" value="InterPro"/>
</dbReference>
<gene>
    <name evidence="5" type="ORF">LSALG_LOCUS3242</name>
</gene>
<keyword evidence="1" id="KW-0833">Ubl conjugation pathway</keyword>
<evidence type="ECO:0000313" key="5">
    <source>
        <dbReference type="EMBL" id="CAI9262506.1"/>
    </source>
</evidence>
<evidence type="ECO:0000259" key="4">
    <source>
        <dbReference type="PROSITE" id="PS50235"/>
    </source>
</evidence>
<keyword evidence="3" id="KW-0472">Membrane</keyword>
<evidence type="ECO:0000256" key="3">
    <source>
        <dbReference type="SAM" id="Phobius"/>
    </source>
</evidence>
<dbReference type="EMBL" id="OX465086">
    <property type="protein sequence ID" value="CAI9262506.1"/>
    <property type="molecule type" value="Genomic_DNA"/>
</dbReference>
<dbReference type="InterPro" id="IPR052398">
    <property type="entry name" value="Ubiquitin_hydrolase_53/54"/>
</dbReference>
<protein>
    <recommendedName>
        <fullName evidence="4">USP domain-containing protein</fullName>
    </recommendedName>
</protein>
<keyword evidence="3" id="KW-1133">Transmembrane helix</keyword>
<dbReference type="Proteomes" id="UP001177003">
    <property type="component" value="Chromosome 0"/>
</dbReference>
<keyword evidence="3" id="KW-0812">Transmembrane</keyword>
<evidence type="ECO:0000256" key="1">
    <source>
        <dbReference type="ARBA" id="ARBA00022786"/>
    </source>
</evidence>
<dbReference type="InterPro" id="IPR001394">
    <property type="entry name" value="Peptidase_C19_UCH"/>
</dbReference>
<feature type="transmembrane region" description="Helical" evidence="3">
    <location>
        <begin position="6"/>
        <end position="26"/>
    </location>
</feature>
<dbReference type="SUPFAM" id="SSF54001">
    <property type="entry name" value="Cysteine proteinases"/>
    <property type="match status" value="1"/>
</dbReference>
<keyword evidence="6" id="KW-1185">Reference proteome</keyword>
<dbReference type="PROSITE" id="PS50235">
    <property type="entry name" value="USP_3"/>
    <property type="match status" value="1"/>
</dbReference>
<sequence>MFLYQVVLVGGYNCFLNVIIQSLWHLGRFREEFLSTSKSAHVHVGDPCVTCALHDIFKALNTTSTDSKSQVVAPTALRIALSNLYPHSSFFQEAQMNDASELLGVIFDCLHHEGCDPQDGGCGKLNYIHHILSTPPHIFTQQNTCKSVEDIKATLAALSTQIDLSVLYRGLDPNNRRTLVSVLQLPHLFL</sequence>
<dbReference type="PANTHER" id="PTHR22975">
    <property type="entry name" value="UBIQUITIN SPECIFIC PROTEINASE"/>
    <property type="match status" value="1"/>
</dbReference>
<dbReference type="InterPro" id="IPR038765">
    <property type="entry name" value="Papain-like_cys_pep_sf"/>
</dbReference>
<reference evidence="5" key="1">
    <citation type="submission" date="2023-04" db="EMBL/GenBank/DDBJ databases">
        <authorList>
            <person name="Vijverberg K."/>
            <person name="Xiong W."/>
            <person name="Schranz E."/>
        </authorList>
    </citation>
    <scope>NUCLEOTIDE SEQUENCE</scope>
</reference>
<dbReference type="GO" id="GO:0016579">
    <property type="term" value="P:protein deubiquitination"/>
    <property type="evidence" value="ECO:0007669"/>
    <property type="project" value="InterPro"/>
</dbReference>
<dbReference type="Gene3D" id="3.90.70.10">
    <property type="entry name" value="Cysteine proteinases"/>
    <property type="match status" value="1"/>
</dbReference>
<dbReference type="InterPro" id="IPR028889">
    <property type="entry name" value="USP"/>
</dbReference>
<proteinExistence type="predicted"/>
<accession>A0AA35UX85</accession>
<dbReference type="Pfam" id="PF00443">
    <property type="entry name" value="UCH"/>
    <property type="match status" value="1"/>
</dbReference>